<evidence type="ECO:0000256" key="4">
    <source>
        <dbReference type="ARBA" id="ARBA00022989"/>
    </source>
</evidence>
<dbReference type="Proteomes" id="UP001519292">
    <property type="component" value="Unassembled WGS sequence"/>
</dbReference>
<protein>
    <submittedName>
        <fullName evidence="7">MFS family permease</fullName>
    </submittedName>
</protein>
<comment type="subcellular location">
    <subcellularLocation>
        <location evidence="1">Cell membrane</location>
        <topology evidence="1">Multi-pass membrane protein</topology>
    </subcellularLocation>
</comment>
<dbReference type="RefSeq" id="WP_209687698.1">
    <property type="nucleotide sequence ID" value="NZ_JAGGLU010000026.1"/>
</dbReference>
<feature type="transmembrane region" description="Helical" evidence="6">
    <location>
        <begin position="41"/>
        <end position="64"/>
    </location>
</feature>
<dbReference type="InterPro" id="IPR036259">
    <property type="entry name" value="MFS_trans_sf"/>
</dbReference>
<evidence type="ECO:0000256" key="3">
    <source>
        <dbReference type="ARBA" id="ARBA00022692"/>
    </source>
</evidence>
<comment type="caution">
    <text evidence="7">The sequence shown here is derived from an EMBL/GenBank/DDBJ whole genome shotgun (WGS) entry which is preliminary data.</text>
</comment>
<feature type="transmembrane region" description="Helical" evidence="6">
    <location>
        <begin position="163"/>
        <end position="188"/>
    </location>
</feature>
<accession>A0ABS4MH06</accession>
<feature type="transmembrane region" description="Helical" evidence="6">
    <location>
        <begin position="12"/>
        <end position="35"/>
    </location>
</feature>
<feature type="transmembrane region" description="Helical" evidence="6">
    <location>
        <begin position="84"/>
        <end position="110"/>
    </location>
</feature>
<evidence type="ECO:0000313" key="7">
    <source>
        <dbReference type="EMBL" id="MBP2058990.1"/>
    </source>
</evidence>
<keyword evidence="3 6" id="KW-0812">Transmembrane</keyword>
<feature type="transmembrane region" description="Helical" evidence="6">
    <location>
        <begin position="386"/>
        <end position="407"/>
    </location>
</feature>
<dbReference type="Gene3D" id="1.20.1250.20">
    <property type="entry name" value="MFS general substrate transporter like domains"/>
    <property type="match status" value="1"/>
</dbReference>
<feature type="transmembrane region" description="Helical" evidence="6">
    <location>
        <begin position="232"/>
        <end position="253"/>
    </location>
</feature>
<evidence type="ECO:0000313" key="8">
    <source>
        <dbReference type="Proteomes" id="UP001519292"/>
    </source>
</evidence>
<dbReference type="InterPro" id="IPR011701">
    <property type="entry name" value="MFS"/>
</dbReference>
<evidence type="ECO:0000256" key="2">
    <source>
        <dbReference type="ARBA" id="ARBA00022475"/>
    </source>
</evidence>
<feature type="transmembrane region" description="Helical" evidence="6">
    <location>
        <begin position="358"/>
        <end position="380"/>
    </location>
</feature>
<name>A0ABS4MH06_9LACO</name>
<dbReference type="PANTHER" id="PTHR23513">
    <property type="entry name" value="INTEGRAL MEMBRANE EFFLUX PROTEIN-RELATED"/>
    <property type="match status" value="1"/>
</dbReference>
<dbReference type="SUPFAM" id="SSF103473">
    <property type="entry name" value="MFS general substrate transporter"/>
    <property type="match status" value="1"/>
</dbReference>
<keyword evidence="2" id="KW-1003">Cell membrane</keyword>
<dbReference type="EMBL" id="JAGGLU010000026">
    <property type="protein sequence ID" value="MBP2058990.1"/>
    <property type="molecule type" value="Genomic_DNA"/>
</dbReference>
<keyword evidence="4 6" id="KW-1133">Transmembrane helix</keyword>
<evidence type="ECO:0000256" key="1">
    <source>
        <dbReference type="ARBA" id="ARBA00004651"/>
    </source>
</evidence>
<reference evidence="7 8" key="1">
    <citation type="submission" date="2021-03" db="EMBL/GenBank/DDBJ databases">
        <title>Genomic Encyclopedia of Type Strains, Phase IV (KMG-IV): sequencing the most valuable type-strain genomes for metagenomic binning, comparative biology and taxonomic classification.</title>
        <authorList>
            <person name="Goeker M."/>
        </authorList>
    </citation>
    <scope>NUCLEOTIDE SEQUENCE [LARGE SCALE GENOMIC DNA]</scope>
    <source>
        <strain evidence="7 8">DSM 101872</strain>
    </source>
</reference>
<feature type="transmembrane region" description="Helical" evidence="6">
    <location>
        <begin position="259"/>
        <end position="283"/>
    </location>
</feature>
<sequence length="413" mass="44668">MNILVKNKYFRRFSVAQLLSGAGDSLFYLALMTYASNLSNYSLALSLIAISESLPKVLNILGGYYADKTVNKLKAVINLNFIRFFFYLLVTILFLSHIIPWYIVIISILINLISDSLGSYSTGLQLPLIVSLVNEDEVSEAAGITNGLSEAVVFVAQLIGSGLLIFISYAGIALVNAITFLLAAILFLSLRKVSNLNRAQSTLNPENSDNLITTLKKSFYQLKKSSSILPTILLLSGLNGIIGSIEPLLSIVIAANKNIMVIGTYSLTITLVGGAISIGIILGGIFGPQIFKRQSIFIISIYALLVSLCILIAVFFRNILVCLGCLAFLGLFIGTISPKMMQQLVKIVDNSLLASTMGALNTFLVISAPIMVSVLTTISGLTNVKVSLFIILALDIMLLIVAVDCLFKKLETE</sequence>
<keyword evidence="5 6" id="KW-0472">Membrane</keyword>
<dbReference type="PANTHER" id="PTHR23513:SF6">
    <property type="entry name" value="MAJOR FACILITATOR SUPERFAMILY ASSOCIATED DOMAIN-CONTAINING PROTEIN"/>
    <property type="match status" value="1"/>
</dbReference>
<gene>
    <name evidence="7" type="ORF">J2Z60_002191</name>
</gene>
<evidence type="ECO:0000256" key="6">
    <source>
        <dbReference type="SAM" id="Phobius"/>
    </source>
</evidence>
<keyword evidence="8" id="KW-1185">Reference proteome</keyword>
<dbReference type="Pfam" id="PF07690">
    <property type="entry name" value="MFS_1"/>
    <property type="match status" value="1"/>
</dbReference>
<evidence type="ECO:0000256" key="5">
    <source>
        <dbReference type="ARBA" id="ARBA00023136"/>
    </source>
</evidence>
<organism evidence="7 8">
    <name type="scientific">Lactobacillus colini</name>
    <dbReference type="NCBI Taxonomy" id="1819254"/>
    <lineage>
        <taxon>Bacteria</taxon>
        <taxon>Bacillati</taxon>
        <taxon>Bacillota</taxon>
        <taxon>Bacilli</taxon>
        <taxon>Lactobacillales</taxon>
        <taxon>Lactobacillaceae</taxon>
        <taxon>Lactobacillus</taxon>
    </lineage>
</organism>
<feature type="transmembrane region" description="Helical" evidence="6">
    <location>
        <begin position="319"/>
        <end position="337"/>
    </location>
</feature>
<proteinExistence type="predicted"/>
<feature type="transmembrane region" description="Helical" evidence="6">
    <location>
        <begin position="295"/>
        <end position="313"/>
    </location>
</feature>